<keyword evidence="1" id="KW-0472">Membrane</keyword>
<comment type="caution">
    <text evidence="2">The sequence shown here is derived from an EMBL/GenBank/DDBJ whole genome shotgun (WGS) entry which is preliminary data.</text>
</comment>
<keyword evidence="1" id="KW-1133">Transmembrane helix</keyword>
<keyword evidence="1" id="KW-0812">Transmembrane</keyword>
<dbReference type="Proteomes" id="UP000326757">
    <property type="component" value="Unassembled WGS sequence"/>
</dbReference>
<evidence type="ECO:0000313" key="2">
    <source>
        <dbReference type="EMBL" id="KAB8294197.1"/>
    </source>
</evidence>
<reference evidence="2 3" key="1">
    <citation type="submission" date="2019-06" db="EMBL/GenBank/DDBJ databases">
        <title>Genome Sequence of the Brown Rot Fungal Pathogen Monilinia laxa.</title>
        <authorList>
            <person name="De Miccolis Angelini R.M."/>
            <person name="Landi L."/>
            <person name="Abate D."/>
            <person name="Pollastro S."/>
            <person name="Romanazzi G."/>
            <person name="Faretra F."/>
        </authorList>
    </citation>
    <scope>NUCLEOTIDE SEQUENCE [LARGE SCALE GENOMIC DNA]</scope>
    <source>
        <strain evidence="2 3">Mlax316</strain>
    </source>
</reference>
<proteinExistence type="predicted"/>
<gene>
    <name evidence="2" type="ORF">EYC80_009632</name>
</gene>
<protein>
    <submittedName>
        <fullName evidence="2">Uncharacterized protein</fullName>
    </submittedName>
</protein>
<organism evidence="2 3">
    <name type="scientific">Monilinia laxa</name>
    <name type="common">Brown rot fungus</name>
    <name type="synonym">Sclerotinia laxa</name>
    <dbReference type="NCBI Taxonomy" id="61186"/>
    <lineage>
        <taxon>Eukaryota</taxon>
        <taxon>Fungi</taxon>
        <taxon>Dikarya</taxon>
        <taxon>Ascomycota</taxon>
        <taxon>Pezizomycotina</taxon>
        <taxon>Leotiomycetes</taxon>
        <taxon>Helotiales</taxon>
        <taxon>Sclerotiniaceae</taxon>
        <taxon>Monilinia</taxon>
    </lineage>
</organism>
<keyword evidence="3" id="KW-1185">Reference proteome</keyword>
<dbReference type="OrthoDB" id="8300612at2759"/>
<name>A0A5N6JYN1_MONLA</name>
<feature type="transmembrane region" description="Helical" evidence="1">
    <location>
        <begin position="20"/>
        <end position="41"/>
    </location>
</feature>
<dbReference type="AlphaFoldDB" id="A0A5N6JYN1"/>
<evidence type="ECO:0000256" key="1">
    <source>
        <dbReference type="SAM" id="Phobius"/>
    </source>
</evidence>
<dbReference type="EMBL" id="VIGI01000011">
    <property type="protein sequence ID" value="KAB8294197.1"/>
    <property type="molecule type" value="Genomic_DNA"/>
</dbReference>
<accession>A0A5N6JYN1</accession>
<sequence length="163" mass="18705">MRDMIGSQLQLQLQLKNSSVFIILAFSCLIPIYYITPPFIISRHSISPDLTSPHIALYTHHLTSPHLTSPHLTSPHLTSHHITYITSPHPTSLGITYISSHTPTYHSLRTTNRTRYLGYQGVYRLRSILTIAIRYCKQSKIEKNPRLPIHLEIAFINLAYPHK</sequence>
<dbReference type="PROSITE" id="PS51257">
    <property type="entry name" value="PROKAR_LIPOPROTEIN"/>
    <property type="match status" value="1"/>
</dbReference>
<evidence type="ECO:0000313" key="3">
    <source>
        <dbReference type="Proteomes" id="UP000326757"/>
    </source>
</evidence>